<dbReference type="EMBL" id="WIXE01014184">
    <property type="protein sequence ID" value="KAK5974475.1"/>
    <property type="molecule type" value="Genomic_DNA"/>
</dbReference>
<protein>
    <submittedName>
        <fullName evidence="2">Uncharacterized protein</fullName>
    </submittedName>
</protein>
<organism evidence="2 3">
    <name type="scientific">Trichostrongylus colubriformis</name>
    <name type="common">Black scour worm</name>
    <dbReference type="NCBI Taxonomy" id="6319"/>
    <lineage>
        <taxon>Eukaryota</taxon>
        <taxon>Metazoa</taxon>
        <taxon>Ecdysozoa</taxon>
        <taxon>Nematoda</taxon>
        <taxon>Chromadorea</taxon>
        <taxon>Rhabditida</taxon>
        <taxon>Rhabditina</taxon>
        <taxon>Rhabditomorpha</taxon>
        <taxon>Strongyloidea</taxon>
        <taxon>Trichostrongylidae</taxon>
        <taxon>Trichostrongylus</taxon>
    </lineage>
</organism>
<evidence type="ECO:0000313" key="2">
    <source>
        <dbReference type="EMBL" id="KAK5974475.1"/>
    </source>
</evidence>
<evidence type="ECO:0000256" key="1">
    <source>
        <dbReference type="SAM" id="MobiDB-lite"/>
    </source>
</evidence>
<feature type="region of interest" description="Disordered" evidence="1">
    <location>
        <begin position="1"/>
        <end position="93"/>
    </location>
</feature>
<keyword evidence="3" id="KW-1185">Reference proteome</keyword>
<dbReference type="Proteomes" id="UP001331761">
    <property type="component" value="Unassembled WGS sequence"/>
</dbReference>
<dbReference type="AlphaFoldDB" id="A0AAN8F7B2"/>
<reference evidence="2 3" key="1">
    <citation type="submission" date="2019-10" db="EMBL/GenBank/DDBJ databases">
        <title>Assembly and Annotation for the nematode Trichostrongylus colubriformis.</title>
        <authorList>
            <person name="Martin J."/>
        </authorList>
    </citation>
    <scope>NUCLEOTIDE SEQUENCE [LARGE SCALE GENOMIC DNA]</scope>
    <source>
        <strain evidence="2">G859</strain>
        <tissue evidence="2">Whole worm</tissue>
    </source>
</reference>
<sequence>MAETAPETEILPKSGDQLPGTSGLHPSNSDVILSEESVEERPARIGSTQRFTQDPMEIHPAPAHSQIPTPETASVKECDSSSDGTSNGIMHGK</sequence>
<gene>
    <name evidence="2" type="ORF">GCK32_002810</name>
</gene>
<feature type="compositionally biased region" description="Polar residues" evidence="1">
    <location>
        <begin position="81"/>
        <end position="93"/>
    </location>
</feature>
<feature type="non-terminal residue" evidence="2">
    <location>
        <position position="93"/>
    </location>
</feature>
<name>A0AAN8F7B2_TRICO</name>
<proteinExistence type="predicted"/>
<accession>A0AAN8F7B2</accession>
<evidence type="ECO:0000313" key="3">
    <source>
        <dbReference type="Proteomes" id="UP001331761"/>
    </source>
</evidence>
<comment type="caution">
    <text evidence="2">The sequence shown here is derived from an EMBL/GenBank/DDBJ whole genome shotgun (WGS) entry which is preliminary data.</text>
</comment>